<dbReference type="EMBL" id="MK500360">
    <property type="protein sequence ID" value="QBK87588.1"/>
    <property type="molecule type" value="Genomic_DNA"/>
</dbReference>
<feature type="compositionally biased region" description="Basic and acidic residues" evidence="1">
    <location>
        <begin position="1"/>
        <end position="28"/>
    </location>
</feature>
<organism evidence="2">
    <name type="scientific">Marseillevirus LCMAC201</name>
    <dbReference type="NCBI Taxonomy" id="2506605"/>
    <lineage>
        <taxon>Viruses</taxon>
        <taxon>Varidnaviria</taxon>
        <taxon>Bamfordvirae</taxon>
        <taxon>Nucleocytoviricota</taxon>
        <taxon>Megaviricetes</taxon>
        <taxon>Pimascovirales</taxon>
        <taxon>Pimascovirales incertae sedis</taxon>
        <taxon>Marseilleviridae</taxon>
    </lineage>
</organism>
<name>A0A481YWM1_9VIRU</name>
<reference evidence="2" key="1">
    <citation type="journal article" date="2019" name="MBio">
        <title>Virus Genomes from Deep Sea Sediments Expand the Ocean Megavirome and Support Independent Origins of Viral Gigantism.</title>
        <authorList>
            <person name="Backstrom D."/>
            <person name="Yutin N."/>
            <person name="Jorgensen S.L."/>
            <person name="Dharamshi J."/>
            <person name="Homa F."/>
            <person name="Zaremba-Niedwiedzka K."/>
            <person name="Spang A."/>
            <person name="Wolf Y.I."/>
            <person name="Koonin E.V."/>
            <person name="Ettema T.J."/>
        </authorList>
    </citation>
    <scope>NUCLEOTIDE SEQUENCE</scope>
</reference>
<accession>A0A481YWM1</accession>
<sequence>MRQKLSKKERLAEKKEAIRRRQLEKSEQTTEMPTDSQIKALDQQIKDTQKQIKTAMGLLNEYIEVHTIGGDVEYRCTASGCHFAGSNSTELNRMLGGKQRKIDGLENQLENLRDKREPGRQARLKQEALQRERASRNMLFSFGLGTKPPPKKVPQDVVIVERKSVGLLLGNDGKGGPANVRCYHRRGDKCLQCDCHKIENEFTLSEESQALLKQNKLVVDDEVLDLQRSDIKMSTGEIINRWAGIGESISQFMTT</sequence>
<feature type="region of interest" description="Disordered" evidence="1">
    <location>
        <begin position="1"/>
        <end position="36"/>
    </location>
</feature>
<evidence type="ECO:0000313" key="2">
    <source>
        <dbReference type="EMBL" id="QBK87588.1"/>
    </source>
</evidence>
<gene>
    <name evidence="2" type="ORF">LCMAC201_05010</name>
</gene>
<evidence type="ECO:0000256" key="1">
    <source>
        <dbReference type="SAM" id="MobiDB-lite"/>
    </source>
</evidence>
<protein>
    <submittedName>
        <fullName evidence="2">Uncharacterized protein</fullName>
    </submittedName>
</protein>
<proteinExistence type="predicted"/>